<evidence type="ECO:0000313" key="3">
    <source>
        <dbReference type="Proteomes" id="UP000265160"/>
    </source>
</evidence>
<protein>
    <recommendedName>
        <fullName evidence="4">Transmembrane protein</fullName>
    </recommendedName>
</protein>
<evidence type="ECO:0000256" key="1">
    <source>
        <dbReference type="SAM" id="Phobius"/>
    </source>
</evidence>
<name>A0A3P9DUY7_9CICH</name>
<evidence type="ECO:0008006" key="4">
    <source>
        <dbReference type="Google" id="ProtNLM"/>
    </source>
</evidence>
<sequence>MTYSHRGGLKKAKSCTQSLVDVHLQRFIISMLLFGVPLIVCVGVCRYVCVYICVDAKHLQA</sequence>
<feature type="transmembrane region" description="Helical" evidence="1">
    <location>
        <begin position="27"/>
        <end position="54"/>
    </location>
</feature>
<accession>A0A3P9DUY7</accession>
<evidence type="ECO:0000313" key="2">
    <source>
        <dbReference type="Ensembl" id="ENSMZEP00005038142.1"/>
    </source>
</evidence>
<keyword evidence="1" id="KW-0812">Transmembrane</keyword>
<dbReference type="GeneTree" id="ENSGT00940000181251"/>
<reference evidence="2" key="2">
    <citation type="submission" date="2025-09" db="UniProtKB">
        <authorList>
            <consortium name="Ensembl"/>
        </authorList>
    </citation>
    <scope>IDENTIFICATION</scope>
</reference>
<keyword evidence="1" id="KW-1133">Transmembrane helix</keyword>
<reference evidence="2" key="1">
    <citation type="submission" date="2025-08" db="UniProtKB">
        <authorList>
            <consortium name="Ensembl"/>
        </authorList>
    </citation>
    <scope>IDENTIFICATION</scope>
</reference>
<dbReference type="Proteomes" id="UP000265160">
    <property type="component" value="Unplaced"/>
</dbReference>
<organism evidence="2 3">
    <name type="scientific">Maylandia zebra</name>
    <name type="common">zebra mbuna</name>
    <dbReference type="NCBI Taxonomy" id="106582"/>
    <lineage>
        <taxon>Eukaryota</taxon>
        <taxon>Metazoa</taxon>
        <taxon>Chordata</taxon>
        <taxon>Craniata</taxon>
        <taxon>Vertebrata</taxon>
        <taxon>Euteleostomi</taxon>
        <taxon>Actinopterygii</taxon>
        <taxon>Neopterygii</taxon>
        <taxon>Teleostei</taxon>
        <taxon>Neoteleostei</taxon>
        <taxon>Acanthomorphata</taxon>
        <taxon>Ovalentaria</taxon>
        <taxon>Cichlomorphae</taxon>
        <taxon>Cichliformes</taxon>
        <taxon>Cichlidae</taxon>
        <taxon>African cichlids</taxon>
        <taxon>Pseudocrenilabrinae</taxon>
        <taxon>Haplochromini</taxon>
        <taxon>Maylandia</taxon>
        <taxon>Maylandia zebra complex</taxon>
    </lineage>
</organism>
<proteinExistence type="predicted"/>
<keyword evidence="3" id="KW-1185">Reference proteome</keyword>
<keyword evidence="1" id="KW-0472">Membrane</keyword>
<dbReference type="Ensembl" id="ENSMZET00005039550.1">
    <property type="protein sequence ID" value="ENSMZEP00005038142.1"/>
    <property type="gene ID" value="ENSMZEG00005028521.1"/>
</dbReference>
<dbReference type="AlphaFoldDB" id="A0A3P9DUY7"/>